<reference evidence="4 5" key="1">
    <citation type="journal article" date="2014" name="Genome Biol. Evol.">
        <title>The secreted proteins of Achlya hypogyna and Thraustotheca clavata identify the ancestral oomycete secretome and reveal gene acquisitions by horizontal gene transfer.</title>
        <authorList>
            <person name="Misner I."/>
            <person name="Blouin N."/>
            <person name="Leonard G."/>
            <person name="Richards T.A."/>
            <person name="Lane C.E."/>
        </authorList>
    </citation>
    <scope>NUCLEOTIDE SEQUENCE [LARGE SCALE GENOMIC DNA]</scope>
    <source>
        <strain evidence="4 5">ATCC 48635</strain>
    </source>
</reference>
<evidence type="ECO:0000313" key="5">
    <source>
        <dbReference type="Proteomes" id="UP000243579"/>
    </source>
</evidence>
<dbReference type="PANTHER" id="PTHR36033:SF1">
    <property type="entry name" value="NUCLEIC ACID-BINDING PROTEINS SUPERFAMILY"/>
    <property type="match status" value="1"/>
</dbReference>
<feature type="compositionally biased region" description="Low complexity" evidence="1">
    <location>
        <begin position="170"/>
        <end position="179"/>
    </location>
</feature>
<dbReference type="InterPro" id="IPR035200">
    <property type="entry name" value="Cdc24_OB2"/>
</dbReference>
<feature type="domain" description="Cell division control protein 24 OB" evidence="2">
    <location>
        <begin position="467"/>
        <end position="655"/>
    </location>
</feature>
<accession>A0A1V9YGB8</accession>
<dbReference type="AlphaFoldDB" id="A0A1V9YGB8"/>
<keyword evidence="5" id="KW-1185">Reference proteome</keyword>
<evidence type="ECO:0000313" key="4">
    <source>
        <dbReference type="EMBL" id="OQR84749.1"/>
    </source>
</evidence>
<evidence type="ECO:0000259" key="2">
    <source>
        <dbReference type="Pfam" id="PF17244"/>
    </source>
</evidence>
<gene>
    <name evidence="4" type="ORF">ACHHYP_12988</name>
</gene>
<dbReference type="EMBL" id="JNBR01001837">
    <property type="protein sequence ID" value="OQR84749.1"/>
    <property type="molecule type" value="Genomic_DNA"/>
</dbReference>
<feature type="region of interest" description="Disordered" evidence="1">
    <location>
        <begin position="156"/>
        <end position="181"/>
    </location>
</feature>
<proteinExistence type="predicted"/>
<dbReference type="Pfam" id="PF17245">
    <property type="entry name" value="CDC24_OB2"/>
    <property type="match status" value="1"/>
</dbReference>
<organism evidence="4 5">
    <name type="scientific">Achlya hypogyna</name>
    <name type="common">Oomycete</name>
    <name type="synonym">Protoachlya hypogyna</name>
    <dbReference type="NCBI Taxonomy" id="1202772"/>
    <lineage>
        <taxon>Eukaryota</taxon>
        <taxon>Sar</taxon>
        <taxon>Stramenopiles</taxon>
        <taxon>Oomycota</taxon>
        <taxon>Saprolegniomycetes</taxon>
        <taxon>Saprolegniales</taxon>
        <taxon>Achlyaceae</taxon>
        <taxon>Achlya</taxon>
    </lineage>
</organism>
<dbReference type="OrthoDB" id="10265890at2759"/>
<dbReference type="Proteomes" id="UP000243579">
    <property type="component" value="Unassembled WGS sequence"/>
</dbReference>
<name>A0A1V9YGB8_ACHHY</name>
<dbReference type="Pfam" id="PF17244">
    <property type="entry name" value="CDC24_OB3"/>
    <property type="match status" value="1"/>
</dbReference>
<dbReference type="InterPro" id="IPR035203">
    <property type="entry name" value="Cdc24_OB3"/>
</dbReference>
<evidence type="ECO:0000259" key="3">
    <source>
        <dbReference type="Pfam" id="PF17245"/>
    </source>
</evidence>
<sequence>MEWPALVALRDAVDEACFPRRQANDGASRDVSIHWTTRTLLDLFSEYPGGITRPIAVTELMVRHKQSRHGQVHENDIVATELVQFHAARHTLVMVATGALDMTDDYAGNGRTEMHLYALVSTINPSMDPSFIHQRFERFFPEHSRYAPRRINPLTQPAAAPRIHSTPNASSGSRISSGSNNPKVSCSFLPSQAEYAADTSVVRYLPTDFMVFGLSLDNAWDQGLMQHASCIGSLLQWQLTPPDMVHQQRFRMKIVDIMAARPCVASAALRRQSLVVAPMDSPADGAAFLFVLWDQQALLSQLLEPGDMLIVDAPFLLAVDAANVPEHRAILDEVPAHNRIYPRVLLEYGSSTVIFRAPAVIQKDIVLTQQNEALDIPKEEHTKFANLAHYPYPLSLASLAPRSLNGSFLGLVVDVAVVPASPLLEAFCTKYYAAYTPAMCAVLTLCDLGRRDPPLQIECADEVAAQLLRCARGHVVFVSGVVLVDDAATMRRVVGLCAPWNDVLGVKTLLDAGRVCNWSLLPGFLHSPTFYAPALLAAPARPTAIVRGTVVDVAFVTRAGALDRTCEEGAAVRMVHATCRRPVAFAPPGVECRFCRQSWALGEKAVGWGFGDLLLQLDDGSACPWLRVHDATVERLLGMDPQAFEQAPYPQQRQALDRAHGLQLTGLLSLCTPQKCAGVNGLVTRRLDTYMPLASGLASALQNQIEAMR</sequence>
<evidence type="ECO:0000256" key="1">
    <source>
        <dbReference type="SAM" id="MobiDB-lite"/>
    </source>
</evidence>
<dbReference type="PANTHER" id="PTHR36033">
    <property type="entry name" value="NUCLEIC ACID-BINDING PROTEINS SUPERFAMILY"/>
    <property type="match status" value="1"/>
</dbReference>
<protein>
    <submittedName>
        <fullName evidence="4">Uncharacterized protein</fullName>
    </submittedName>
</protein>
<comment type="caution">
    <text evidence="4">The sequence shown here is derived from an EMBL/GenBank/DDBJ whole genome shotgun (WGS) entry which is preliminary data.</text>
</comment>
<feature type="domain" description="Cell division control protein 24 OB" evidence="3">
    <location>
        <begin position="199"/>
        <end position="280"/>
    </location>
</feature>